<name>A0A673U2Z3_SURSU</name>
<dbReference type="OMA" id="KWETDLG"/>
<accession>A0A673U2Z3</accession>
<evidence type="ECO:0000313" key="1">
    <source>
        <dbReference type="Ensembl" id="ENSSSUP00005015674.1"/>
    </source>
</evidence>
<organism evidence="1 2">
    <name type="scientific">Suricata suricatta</name>
    <name type="common">Meerkat</name>
    <dbReference type="NCBI Taxonomy" id="37032"/>
    <lineage>
        <taxon>Eukaryota</taxon>
        <taxon>Metazoa</taxon>
        <taxon>Chordata</taxon>
        <taxon>Craniata</taxon>
        <taxon>Vertebrata</taxon>
        <taxon>Euteleostomi</taxon>
        <taxon>Mammalia</taxon>
        <taxon>Eutheria</taxon>
        <taxon>Laurasiatheria</taxon>
        <taxon>Carnivora</taxon>
        <taxon>Feliformia</taxon>
        <taxon>Herpestidae</taxon>
        <taxon>Suricata</taxon>
    </lineage>
</organism>
<evidence type="ECO:0000313" key="2">
    <source>
        <dbReference type="Proteomes" id="UP000472268"/>
    </source>
</evidence>
<proteinExistence type="predicted"/>
<protein>
    <submittedName>
        <fullName evidence="1">Uncharacterized protein</fullName>
    </submittedName>
</protein>
<reference evidence="1" key="2">
    <citation type="submission" date="2025-09" db="UniProtKB">
        <authorList>
            <consortium name="Ensembl"/>
        </authorList>
    </citation>
    <scope>IDENTIFICATION</scope>
</reference>
<dbReference type="PANTHER" id="PTHR19446">
    <property type="entry name" value="REVERSE TRANSCRIPTASES"/>
    <property type="match status" value="1"/>
</dbReference>
<dbReference type="Proteomes" id="UP000472268">
    <property type="component" value="Unplaced"/>
</dbReference>
<keyword evidence="2" id="KW-1185">Reference proteome</keyword>
<dbReference type="AlphaFoldDB" id="A0A673U2Z3"/>
<dbReference type="Ensembl" id="ENSSSUT00005017886.1">
    <property type="protein sequence ID" value="ENSSSUP00005015674.1"/>
    <property type="gene ID" value="ENSSSUG00005010112.1"/>
</dbReference>
<reference evidence="1" key="1">
    <citation type="submission" date="2025-08" db="UniProtKB">
        <authorList>
            <consortium name="Ensembl"/>
        </authorList>
    </citation>
    <scope>IDENTIFICATION</scope>
</reference>
<sequence length="357" mass="42575">MSLLPKAIYTFNAIHIKVAPVFFSKLEQAILKFKKPKMGGITIPDFSLYYKAVIIKTVWYWHKNRNMDQWNGIESPELDPQFYDQLIFDKIGESIQWKKDSLFNRWCWERWTATCRRMKLDHFLTPFTKINSKWLKDLNVRQETTNPLEEKAGSSLLDFNCSNFLLCTFPKARELRTKMSCWDLINIKSFCKAKETIKKTNRQLTEWEKIVANGISDKGLVSKIYKELTKLHTRKMNNPVKKWAEDLNRHFSQEDIQMANREIHIKTTLRYHLTPVRVAKMNKSRDYRCWRGCGETATLLHCWWECKLVQPLWKTVWRFLKRLSIEFPYDPAVALNTSFKDYPTLLHPLRRHLSSIE</sequence>